<dbReference type="EMBL" id="JAEDAL010000001">
    <property type="protein sequence ID" value="MBH9551428.1"/>
    <property type="molecule type" value="Genomic_DNA"/>
</dbReference>
<dbReference type="AlphaFoldDB" id="A0A931IVI4"/>
<evidence type="ECO:0000313" key="3">
    <source>
        <dbReference type="Proteomes" id="UP000620139"/>
    </source>
</evidence>
<dbReference type="Gene3D" id="3.10.450.50">
    <property type="match status" value="1"/>
</dbReference>
<accession>A0A931IVI4</accession>
<gene>
    <name evidence="2" type="ORF">I7X43_01090</name>
</gene>
<keyword evidence="3" id="KW-1185">Reference proteome</keyword>
<protein>
    <recommendedName>
        <fullName evidence="4">SnoaL-like domain-containing protein</fullName>
    </recommendedName>
</protein>
<dbReference type="Proteomes" id="UP000620139">
    <property type="component" value="Unassembled WGS sequence"/>
</dbReference>
<dbReference type="RefSeq" id="WP_198099042.1">
    <property type="nucleotide sequence ID" value="NZ_JAEDAL010000001.1"/>
</dbReference>
<keyword evidence="1" id="KW-0732">Signal</keyword>
<evidence type="ECO:0008006" key="4">
    <source>
        <dbReference type="Google" id="ProtNLM"/>
    </source>
</evidence>
<proteinExistence type="predicted"/>
<feature type="signal peptide" evidence="1">
    <location>
        <begin position="1"/>
        <end position="26"/>
    </location>
</feature>
<dbReference type="InterPro" id="IPR032710">
    <property type="entry name" value="NTF2-like_dom_sf"/>
</dbReference>
<dbReference type="SUPFAM" id="SSF54427">
    <property type="entry name" value="NTF2-like"/>
    <property type="match status" value="1"/>
</dbReference>
<evidence type="ECO:0000313" key="2">
    <source>
        <dbReference type="EMBL" id="MBH9551428.1"/>
    </source>
</evidence>
<sequence>MNPTPPVLRRLFQIAALITTTGLAPAQANSACESAEFRAAAERLLAQVDARWQARDPAGMAALYHPQGQLRIQPGGVVADGQAGVARLFTQLFPTLSPEDDHLLSLLRVTPVGGLCALDTRAVVGSTKGAAAQRFQGFYLVDPTGAEPRILAVSAVRATP</sequence>
<comment type="caution">
    <text evidence="2">The sequence shown here is derived from an EMBL/GenBank/DDBJ whole genome shotgun (WGS) entry which is preliminary data.</text>
</comment>
<reference evidence="2" key="1">
    <citation type="submission" date="2020-12" db="EMBL/GenBank/DDBJ databases">
        <title>The genome sequence of Inhella sp. 4Y17.</title>
        <authorList>
            <person name="Liu Y."/>
        </authorList>
    </citation>
    <scope>NUCLEOTIDE SEQUENCE</scope>
    <source>
        <strain evidence="2">4Y10</strain>
    </source>
</reference>
<evidence type="ECO:0000256" key="1">
    <source>
        <dbReference type="SAM" id="SignalP"/>
    </source>
</evidence>
<feature type="chain" id="PRO_5037296356" description="SnoaL-like domain-containing protein" evidence="1">
    <location>
        <begin position="27"/>
        <end position="160"/>
    </location>
</feature>
<name>A0A931IVI4_9BURK</name>
<organism evidence="2 3">
    <name type="scientific">Inhella gelatinilytica</name>
    <dbReference type="NCBI Taxonomy" id="2795030"/>
    <lineage>
        <taxon>Bacteria</taxon>
        <taxon>Pseudomonadati</taxon>
        <taxon>Pseudomonadota</taxon>
        <taxon>Betaproteobacteria</taxon>
        <taxon>Burkholderiales</taxon>
        <taxon>Sphaerotilaceae</taxon>
        <taxon>Inhella</taxon>
    </lineage>
</organism>